<sequence>MSAERFDVVILGGGPSGLATAASLLHDHSFADFLIVEQSATVGGLWQQGSEGKTWEGMTTNLAKEKCQFSTLLHDEETPTFPSAAAMHAYFVKLAGPFHHKIRFESTVTSVLPPVSDRPDWQVQYTQRGAAEGPTMVTCRFLVVATGVFSIPVIPENLAAVCDRAGIPWVHSGQVKKLSGDLVRSDSDHVVVVGGAYSGADLALAIRQHAARVTLCIRTPRWYMTRMLDKGVVAGGAPTGETEAWDRLLEARAPHHDDAPYTNAVTHAQRHRFLASILPQPGESHPALRVDPRVHGANTVITNLDFLDAVKEGRLGICNLNSSDESESKSLFASPESLVREKVTKVVFATGYRSSAERFLPEEVLGPCEADFSSDYLPLVLYKATLHPTLDCLAFVGMYRGPYLSTIDVQARWVASLVVGKVSRPPQEKLKRFLEDERAVRATGYVGEEAEGHRHPFPHSNVVGFTDSIAEEIGERPLVRELPGLAGAWTSSNLYRLKEFLAALGGDVGTHHSDWRSASELRKVVEQSVKW</sequence>
<evidence type="ECO:0000256" key="3">
    <source>
        <dbReference type="ARBA" id="ARBA00022827"/>
    </source>
</evidence>
<name>A0A0G4GB23_9ALVE</name>
<keyword evidence="4" id="KW-0521">NADP</keyword>
<evidence type="ECO:0008006" key="7">
    <source>
        <dbReference type="Google" id="ProtNLM"/>
    </source>
</evidence>
<accession>A0A0G4GB23</accession>
<comment type="similarity">
    <text evidence="1">Belongs to the FMO family.</text>
</comment>
<evidence type="ECO:0000256" key="4">
    <source>
        <dbReference type="ARBA" id="ARBA00022857"/>
    </source>
</evidence>
<dbReference type="Gene3D" id="3.50.50.60">
    <property type="entry name" value="FAD/NAD(P)-binding domain"/>
    <property type="match status" value="1"/>
</dbReference>
<dbReference type="VEuPathDB" id="CryptoDB:Cvel_21090"/>
<reference evidence="6" key="1">
    <citation type="submission" date="2014-11" db="EMBL/GenBank/DDBJ databases">
        <authorList>
            <person name="Otto D Thomas"/>
            <person name="Naeem Raeece"/>
        </authorList>
    </citation>
    <scope>NUCLEOTIDE SEQUENCE</scope>
</reference>
<dbReference type="EMBL" id="CDMZ01001049">
    <property type="protein sequence ID" value="CEM26334.1"/>
    <property type="molecule type" value="Genomic_DNA"/>
</dbReference>
<protein>
    <recommendedName>
        <fullName evidence="7">Flavin-containing monooxygenase</fullName>
    </recommendedName>
</protein>
<dbReference type="GO" id="GO:0050661">
    <property type="term" value="F:NADP binding"/>
    <property type="evidence" value="ECO:0007669"/>
    <property type="project" value="InterPro"/>
</dbReference>
<dbReference type="PRINTS" id="PR00370">
    <property type="entry name" value="FMOXYGENASE"/>
</dbReference>
<keyword evidence="3" id="KW-0274">FAD</keyword>
<dbReference type="InterPro" id="IPR000960">
    <property type="entry name" value="Flavin_mOase"/>
</dbReference>
<dbReference type="GO" id="GO:0050660">
    <property type="term" value="F:flavin adenine dinucleotide binding"/>
    <property type="evidence" value="ECO:0007669"/>
    <property type="project" value="InterPro"/>
</dbReference>
<dbReference type="InterPro" id="IPR050346">
    <property type="entry name" value="FMO-like"/>
</dbReference>
<evidence type="ECO:0000256" key="1">
    <source>
        <dbReference type="ARBA" id="ARBA00009183"/>
    </source>
</evidence>
<keyword evidence="2" id="KW-0285">Flavoprotein</keyword>
<dbReference type="InterPro" id="IPR020946">
    <property type="entry name" value="Flavin_mOase-like"/>
</dbReference>
<dbReference type="GO" id="GO:0004499">
    <property type="term" value="F:N,N-dimethylaniline monooxygenase activity"/>
    <property type="evidence" value="ECO:0007669"/>
    <property type="project" value="InterPro"/>
</dbReference>
<evidence type="ECO:0000256" key="5">
    <source>
        <dbReference type="ARBA" id="ARBA00023002"/>
    </source>
</evidence>
<keyword evidence="5" id="KW-0560">Oxidoreductase</keyword>
<dbReference type="PIRSF" id="PIRSF000332">
    <property type="entry name" value="FMO"/>
    <property type="match status" value="1"/>
</dbReference>
<organism evidence="6">
    <name type="scientific">Chromera velia CCMP2878</name>
    <dbReference type="NCBI Taxonomy" id="1169474"/>
    <lineage>
        <taxon>Eukaryota</taxon>
        <taxon>Sar</taxon>
        <taxon>Alveolata</taxon>
        <taxon>Colpodellida</taxon>
        <taxon>Chromeraceae</taxon>
        <taxon>Chromera</taxon>
    </lineage>
</organism>
<dbReference type="AlphaFoldDB" id="A0A0G4GB23"/>
<gene>
    <name evidence="6" type="ORF">Cvel_21090</name>
</gene>
<evidence type="ECO:0000256" key="2">
    <source>
        <dbReference type="ARBA" id="ARBA00022630"/>
    </source>
</evidence>
<dbReference type="InterPro" id="IPR036188">
    <property type="entry name" value="FAD/NAD-bd_sf"/>
</dbReference>
<proteinExistence type="inferred from homology"/>
<dbReference type="SUPFAM" id="SSF51905">
    <property type="entry name" value="FAD/NAD(P)-binding domain"/>
    <property type="match status" value="2"/>
</dbReference>
<evidence type="ECO:0000313" key="6">
    <source>
        <dbReference type="EMBL" id="CEM26334.1"/>
    </source>
</evidence>
<dbReference type="Pfam" id="PF00743">
    <property type="entry name" value="FMO-like"/>
    <property type="match status" value="1"/>
</dbReference>
<dbReference type="PANTHER" id="PTHR23023">
    <property type="entry name" value="DIMETHYLANILINE MONOOXYGENASE"/>
    <property type="match status" value="1"/>
</dbReference>